<evidence type="ECO:0000256" key="3">
    <source>
        <dbReference type="ARBA" id="ARBA00023163"/>
    </source>
</evidence>
<evidence type="ECO:0000313" key="5">
    <source>
        <dbReference type="EMBL" id="AMQ01001.1"/>
    </source>
</evidence>
<gene>
    <name evidence="5" type="ORF">AY601_4151</name>
</gene>
<keyword evidence="6" id="KW-1185">Reference proteome</keyword>
<proteinExistence type="predicted"/>
<reference evidence="5 6" key="1">
    <citation type="submission" date="2016-03" db="EMBL/GenBank/DDBJ databases">
        <title>Complete genome sequence of Pedobacter cryoconitis PAMC 27485.</title>
        <authorList>
            <person name="Lee J."/>
            <person name="Kim O.-S."/>
        </authorList>
    </citation>
    <scope>NUCLEOTIDE SEQUENCE [LARGE SCALE GENOMIC DNA]</scope>
    <source>
        <strain evidence="5 6">PAMC 27485</strain>
    </source>
</reference>
<dbReference type="InterPro" id="IPR036390">
    <property type="entry name" value="WH_DNA-bd_sf"/>
</dbReference>
<dbReference type="Proteomes" id="UP000071561">
    <property type="component" value="Chromosome"/>
</dbReference>
<dbReference type="Pfam" id="PF01638">
    <property type="entry name" value="HxlR"/>
    <property type="match status" value="1"/>
</dbReference>
<dbReference type="InterPro" id="IPR002577">
    <property type="entry name" value="HTH_HxlR"/>
</dbReference>
<evidence type="ECO:0000256" key="2">
    <source>
        <dbReference type="ARBA" id="ARBA00023125"/>
    </source>
</evidence>
<organism evidence="5 6">
    <name type="scientific">Pedobacter cryoconitis</name>
    <dbReference type="NCBI Taxonomy" id="188932"/>
    <lineage>
        <taxon>Bacteria</taxon>
        <taxon>Pseudomonadati</taxon>
        <taxon>Bacteroidota</taxon>
        <taxon>Sphingobacteriia</taxon>
        <taxon>Sphingobacteriales</taxon>
        <taxon>Sphingobacteriaceae</taxon>
        <taxon>Pedobacter</taxon>
    </lineage>
</organism>
<dbReference type="PROSITE" id="PS51118">
    <property type="entry name" value="HTH_HXLR"/>
    <property type="match status" value="1"/>
</dbReference>
<keyword evidence="3" id="KW-0804">Transcription</keyword>
<dbReference type="SUPFAM" id="SSF46785">
    <property type="entry name" value="Winged helix' DNA-binding domain"/>
    <property type="match status" value="1"/>
</dbReference>
<dbReference type="PATRIC" id="fig|188932.3.peg.4309"/>
<evidence type="ECO:0000313" key="6">
    <source>
        <dbReference type="Proteomes" id="UP000071561"/>
    </source>
</evidence>
<dbReference type="AlphaFoldDB" id="A0A127VII1"/>
<dbReference type="InterPro" id="IPR036388">
    <property type="entry name" value="WH-like_DNA-bd_sf"/>
</dbReference>
<dbReference type="PANTHER" id="PTHR33204">
    <property type="entry name" value="TRANSCRIPTIONAL REGULATOR, MARR FAMILY"/>
    <property type="match status" value="1"/>
</dbReference>
<evidence type="ECO:0000259" key="4">
    <source>
        <dbReference type="PROSITE" id="PS51118"/>
    </source>
</evidence>
<dbReference type="OrthoDB" id="769662at2"/>
<keyword evidence="2" id="KW-0238">DNA-binding</keyword>
<protein>
    <submittedName>
        <fullName evidence="5">HxlR family transcriptional regulator</fullName>
    </submittedName>
</protein>
<keyword evidence="1" id="KW-0805">Transcription regulation</keyword>
<sequence length="129" mass="14333">MATEKELEKFDASITERCTASLAPVGDALYAIGGKWKLRIIIALSGRSKRFNELLKLVDGISGRVLSAELKELEMNGFVHRNVLATYPVSIEYELAPYSHSLRDVITALSEWGIQHKAKIRAERSTEGS</sequence>
<name>A0A127VII1_9SPHI</name>
<dbReference type="GO" id="GO:0003677">
    <property type="term" value="F:DNA binding"/>
    <property type="evidence" value="ECO:0007669"/>
    <property type="project" value="UniProtKB-KW"/>
</dbReference>
<evidence type="ECO:0000256" key="1">
    <source>
        <dbReference type="ARBA" id="ARBA00023015"/>
    </source>
</evidence>
<dbReference type="RefSeq" id="WP_068404610.1">
    <property type="nucleotide sequence ID" value="NZ_CP014504.1"/>
</dbReference>
<accession>A0A127VII1</accession>
<dbReference type="KEGG" id="pcm:AY601_4151"/>
<dbReference type="Gene3D" id="1.10.10.10">
    <property type="entry name" value="Winged helix-like DNA-binding domain superfamily/Winged helix DNA-binding domain"/>
    <property type="match status" value="1"/>
</dbReference>
<feature type="domain" description="HTH hxlR-type" evidence="4">
    <location>
        <begin position="18"/>
        <end position="121"/>
    </location>
</feature>
<dbReference type="EMBL" id="CP014504">
    <property type="protein sequence ID" value="AMQ01001.1"/>
    <property type="molecule type" value="Genomic_DNA"/>
</dbReference>